<accession>A0ABR2XVE9</accession>
<evidence type="ECO:0000313" key="2">
    <source>
        <dbReference type="EMBL" id="KAK9777780.1"/>
    </source>
</evidence>
<feature type="region of interest" description="Disordered" evidence="1">
    <location>
        <begin position="192"/>
        <end position="249"/>
    </location>
</feature>
<keyword evidence="3" id="KW-1185">Reference proteome</keyword>
<gene>
    <name evidence="2" type="ORF">SCAR479_05463</name>
</gene>
<name>A0ABR2XVE9_9PEZI</name>
<feature type="compositionally biased region" description="Basic and acidic residues" evidence="1">
    <location>
        <begin position="193"/>
        <end position="204"/>
    </location>
</feature>
<feature type="compositionally biased region" description="Basic and acidic residues" evidence="1">
    <location>
        <begin position="214"/>
        <end position="228"/>
    </location>
</feature>
<organism evidence="2 3">
    <name type="scientific">Seiridium cardinale</name>
    <dbReference type="NCBI Taxonomy" id="138064"/>
    <lineage>
        <taxon>Eukaryota</taxon>
        <taxon>Fungi</taxon>
        <taxon>Dikarya</taxon>
        <taxon>Ascomycota</taxon>
        <taxon>Pezizomycotina</taxon>
        <taxon>Sordariomycetes</taxon>
        <taxon>Xylariomycetidae</taxon>
        <taxon>Amphisphaeriales</taxon>
        <taxon>Sporocadaceae</taxon>
        <taxon>Seiridium</taxon>
    </lineage>
</organism>
<comment type="caution">
    <text evidence="2">The sequence shown here is derived from an EMBL/GenBank/DDBJ whole genome shotgun (WGS) entry which is preliminary data.</text>
</comment>
<proteinExistence type="predicted"/>
<reference evidence="2 3" key="1">
    <citation type="submission" date="2024-02" db="EMBL/GenBank/DDBJ databases">
        <title>First draft genome assembly of two strains of Seiridium cardinale.</title>
        <authorList>
            <person name="Emiliani G."/>
            <person name="Scali E."/>
        </authorList>
    </citation>
    <scope>NUCLEOTIDE SEQUENCE [LARGE SCALE GENOMIC DNA]</scope>
    <source>
        <strain evidence="2 3">BM-138-000479</strain>
    </source>
</reference>
<protein>
    <submittedName>
        <fullName evidence="2">Uncharacterized protein</fullName>
    </submittedName>
</protein>
<evidence type="ECO:0000256" key="1">
    <source>
        <dbReference type="SAM" id="MobiDB-lite"/>
    </source>
</evidence>
<dbReference type="EMBL" id="JARVKM010000019">
    <property type="protein sequence ID" value="KAK9777780.1"/>
    <property type="molecule type" value="Genomic_DNA"/>
</dbReference>
<evidence type="ECO:0000313" key="3">
    <source>
        <dbReference type="Proteomes" id="UP001465668"/>
    </source>
</evidence>
<sequence>MESSYLPFVAFGEDDVSSETPRIFLDMKASRTIPELSVTLPYYIDFTIRRPAGGDDQSLIFRWGAYSDAFAQAQVVLLHITEHGRERVEVEPLEFAKPDADVIQVNGWNQFLWELPSGGEIKMRDKLTANYQRRLEPGEKYELLWPGAEVSMWDWGSMKDHVGKQLESQKIRQSKLPKLILPTSTVVAFTAKQESEPWPDRPEAESEADFQRVNMKEDAWRREQDRQRNPPPSPSPISPSERVAGAPSLSMEIECPSEWKPDDIIDLTIRVTHASAAGEGDARPITFHTQPFVNGNGKREGIRLYRRRDGGWERSIPDDGFGTGFGIFDDPPIPVNVCEDGQYSDQFASLQPGESWTTQRRVQNGTSWTSLPSDVKPGETFKYVVKGAVVDWWDWGTKADHRDTVVKLPCWIAGDVVEPADNNGRPKLMVPVSNEAEFCHVG</sequence>
<dbReference type="Proteomes" id="UP001465668">
    <property type="component" value="Unassembled WGS sequence"/>
</dbReference>